<dbReference type="EMBL" id="CP049362">
    <property type="protein sequence ID" value="QXX78464.1"/>
    <property type="molecule type" value="Genomic_DNA"/>
</dbReference>
<dbReference type="CDD" id="cd00093">
    <property type="entry name" value="HTH_XRE"/>
    <property type="match status" value="1"/>
</dbReference>
<proteinExistence type="predicted"/>
<dbReference type="Pfam" id="PF15943">
    <property type="entry name" value="YdaS_toxin"/>
    <property type="match status" value="1"/>
</dbReference>
<evidence type="ECO:0000313" key="1">
    <source>
        <dbReference type="EMBL" id="QXX78464.1"/>
    </source>
</evidence>
<accession>A0ABX8SS01</accession>
<dbReference type="InterPro" id="IPR031856">
    <property type="entry name" value="YdaS_toxin-like"/>
</dbReference>
<organism evidence="1 2">
    <name type="scientific">Alcaligenes ammonioxydans</name>
    <dbReference type="NCBI Taxonomy" id="2582914"/>
    <lineage>
        <taxon>Bacteria</taxon>
        <taxon>Pseudomonadati</taxon>
        <taxon>Pseudomonadota</taxon>
        <taxon>Betaproteobacteria</taxon>
        <taxon>Burkholderiales</taxon>
        <taxon>Alcaligenaceae</taxon>
        <taxon>Alcaligenes</taxon>
    </lineage>
</organism>
<name>A0ABX8SS01_9BURK</name>
<evidence type="ECO:0000313" key="2">
    <source>
        <dbReference type="Proteomes" id="UP000826050"/>
    </source>
</evidence>
<dbReference type="InterPro" id="IPR001387">
    <property type="entry name" value="Cro/C1-type_HTH"/>
</dbReference>
<protein>
    <submittedName>
        <fullName evidence="1">Helix-turn-helix domain-containing protein</fullName>
    </submittedName>
</protein>
<dbReference type="Proteomes" id="UP000826050">
    <property type="component" value="Chromosome"/>
</dbReference>
<keyword evidence="2" id="KW-1185">Reference proteome</keyword>
<reference evidence="1 2" key="1">
    <citation type="submission" date="2020-02" db="EMBL/GenBank/DDBJ databases">
        <title>Partial ammonium oxidation to N2 by heterotrophic bacteria.</title>
        <authorList>
            <person name="Wu M."/>
        </authorList>
    </citation>
    <scope>NUCLEOTIDE SEQUENCE [LARGE SCALE GENOMIC DNA]</scope>
    <source>
        <strain evidence="1 2">HO-1</strain>
    </source>
</reference>
<sequence length="79" mass="9031">MNLYQYTQLERGSQSRIARAIGVPPVSVYHWANGMRPVPVERCAAIERATNGAVTRRDLRPDDWQHIWPELAEKEEADG</sequence>
<dbReference type="RefSeq" id="WP_219235823.1">
    <property type="nucleotide sequence ID" value="NZ_CP049362.1"/>
</dbReference>
<gene>
    <name evidence="1" type="ORF">FE795_05155</name>
</gene>